<feature type="transmembrane region" description="Helical" evidence="1">
    <location>
        <begin position="30"/>
        <end position="51"/>
    </location>
</feature>
<gene>
    <name evidence="3" type="ORF">GGD69_005172</name>
</gene>
<dbReference type="Proteomes" id="UP000518681">
    <property type="component" value="Unassembled WGS sequence"/>
</dbReference>
<dbReference type="Pfam" id="PF02517">
    <property type="entry name" value="Rce1-like"/>
    <property type="match status" value="1"/>
</dbReference>
<dbReference type="AlphaFoldDB" id="A0AAW3V0V3"/>
<protein>
    <recommendedName>
        <fullName evidence="2">CAAX prenyl protease 2/Lysostaphin resistance protein A-like domain-containing protein</fullName>
    </recommendedName>
</protein>
<dbReference type="GO" id="GO:0004175">
    <property type="term" value="F:endopeptidase activity"/>
    <property type="evidence" value="ECO:0007669"/>
    <property type="project" value="UniProtKB-ARBA"/>
</dbReference>
<keyword evidence="1" id="KW-0812">Transmembrane</keyword>
<dbReference type="InterPro" id="IPR003675">
    <property type="entry name" value="Rce1/LyrA-like_dom"/>
</dbReference>
<evidence type="ECO:0000259" key="2">
    <source>
        <dbReference type="Pfam" id="PF02517"/>
    </source>
</evidence>
<feature type="transmembrane region" description="Helical" evidence="1">
    <location>
        <begin position="192"/>
        <end position="214"/>
    </location>
</feature>
<dbReference type="GO" id="GO:0080120">
    <property type="term" value="P:CAAX-box protein maturation"/>
    <property type="evidence" value="ECO:0007669"/>
    <property type="project" value="UniProtKB-ARBA"/>
</dbReference>
<feature type="domain" description="CAAX prenyl protease 2/Lysostaphin resistance protein A-like" evidence="2">
    <location>
        <begin position="111"/>
        <end position="200"/>
    </location>
</feature>
<comment type="caution">
    <text evidence="3">The sequence shown here is derived from an EMBL/GenBank/DDBJ whole genome shotgun (WGS) entry which is preliminary data.</text>
</comment>
<evidence type="ECO:0000313" key="3">
    <source>
        <dbReference type="EMBL" id="MBB6204278.1"/>
    </source>
</evidence>
<name>A0AAW3V0V3_9BURK</name>
<sequence length="218" mass="24838">MASFFGLLVFWVYRQINPLIVRQFAPWTQFHYGIPVYYGPAALLLLSLFALHRRLFHPDLRFVGNVRRIDAARGMLVVSSLYVVTYGVALYLRQPRELSMVVLYSLKTPAENVVMVISLLVLPPLVEELAFRHFLLSVLPFKANRWIAAIAIVATALFFAFQHRQYAYMTSYLLLFALGIVFARARIRSGGMVLPIALHSYAIGFALICDQVVAHFQQ</sequence>
<accession>A0AAW3V0V3</accession>
<keyword evidence="1" id="KW-0472">Membrane</keyword>
<keyword evidence="1" id="KW-1133">Transmembrane helix</keyword>
<proteinExistence type="predicted"/>
<feature type="transmembrane region" description="Helical" evidence="1">
    <location>
        <begin position="72"/>
        <end position="92"/>
    </location>
</feature>
<evidence type="ECO:0000256" key="1">
    <source>
        <dbReference type="SAM" id="Phobius"/>
    </source>
</evidence>
<evidence type="ECO:0000313" key="4">
    <source>
        <dbReference type="Proteomes" id="UP000518681"/>
    </source>
</evidence>
<feature type="transmembrane region" description="Helical" evidence="1">
    <location>
        <begin position="167"/>
        <end position="185"/>
    </location>
</feature>
<dbReference type="EMBL" id="JACIIK010000009">
    <property type="protein sequence ID" value="MBB6204278.1"/>
    <property type="molecule type" value="Genomic_DNA"/>
</dbReference>
<feature type="transmembrane region" description="Helical" evidence="1">
    <location>
        <begin position="143"/>
        <end position="161"/>
    </location>
</feature>
<organism evidence="3 4">
    <name type="scientific">Paraburkholderia fungorum</name>
    <dbReference type="NCBI Taxonomy" id="134537"/>
    <lineage>
        <taxon>Bacteria</taxon>
        <taxon>Pseudomonadati</taxon>
        <taxon>Pseudomonadota</taxon>
        <taxon>Betaproteobacteria</taxon>
        <taxon>Burkholderiales</taxon>
        <taxon>Burkholderiaceae</taxon>
        <taxon>Paraburkholderia</taxon>
    </lineage>
</organism>
<dbReference type="RefSeq" id="WP_183800565.1">
    <property type="nucleotide sequence ID" value="NZ_JACIII010000013.1"/>
</dbReference>
<feature type="transmembrane region" description="Helical" evidence="1">
    <location>
        <begin position="112"/>
        <end position="131"/>
    </location>
</feature>
<reference evidence="3 4" key="1">
    <citation type="submission" date="2020-08" db="EMBL/GenBank/DDBJ databases">
        <title>Genomic Encyclopedia of Type Strains, Phase IV (KMG-V): Genome sequencing to study the core and pangenomes of soil and plant-associated prokaryotes.</title>
        <authorList>
            <person name="Whitman W."/>
        </authorList>
    </citation>
    <scope>NUCLEOTIDE SEQUENCE [LARGE SCALE GENOMIC DNA]</scope>
    <source>
        <strain evidence="3 4">SEMIA 4013</strain>
    </source>
</reference>